<sequence>MPVAHLIRFPDGSTALLGVDSAIAAYTLREKLMEQFQQMPPGEPLEFAIKKTPVSKDDLEDCQELW</sequence>
<dbReference type="EMBL" id="SIHJ01000001">
    <property type="protein sequence ID" value="TWT35352.1"/>
    <property type="molecule type" value="Genomic_DNA"/>
</dbReference>
<keyword evidence="2" id="KW-1185">Reference proteome</keyword>
<dbReference type="AlphaFoldDB" id="A0A5C5VCA2"/>
<name>A0A5C5VCA2_9BACT</name>
<accession>A0A5C5VCA2</accession>
<reference evidence="1 2" key="1">
    <citation type="submission" date="2019-02" db="EMBL/GenBank/DDBJ databases">
        <title>Deep-cultivation of Planctomycetes and their phenomic and genomic characterization uncovers novel biology.</title>
        <authorList>
            <person name="Wiegand S."/>
            <person name="Jogler M."/>
            <person name="Boedeker C."/>
            <person name="Pinto D."/>
            <person name="Vollmers J."/>
            <person name="Rivas-Marin E."/>
            <person name="Kohn T."/>
            <person name="Peeters S.H."/>
            <person name="Heuer A."/>
            <person name="Rast P."/>
            <person name="Oberbeckmann S."/>
            <person name="Bunk B."/>
            <person name="Jeske O."/>
            <person name="Meyerdierks A."/>
            <person name="Storesund J.E."/>
            <person name="Kallscheuer N."/>
            <person name="Luecker S."/>
            <person name="Lage O.M."/>
            <person name="Pohl T."/>
            <person name="Merkel B.J."/>
            <person name="Hornburger P."/>
            <person name="Mueller R.-W."/>
            <person name="Bruemmer F."/>
            <person name="Labrenz M."/>
            <person name="Spormann A.M."/>
            <person name="Op Den Camp H."/>
            <person name="Overmann J."/>
            <person name="Amann R."/>
            <person name="Jetten M.S.M."/>
            <person name="Mascher T."/>
            <person name="Medema M.H."/>
            <person name="Devos D.P."/>
            <person name="Kaster A.-K."/>
            <person name="Ovreas L."/>
            <person name="Rohde M."/>
            <person name="Galperin M.Y."/>
            <person name="Jogler C."/>
        </authorList>
    </citation>
    <scope>NUCLEOTIDE SEQUENCE [LARGE SCALE GENOMIC DNA]</scope>
    <source>
        <strain evidence="1 2">KOR34</strain>
    </source>
</reference>
<proteinExistence type="predicted"/>
<organism evidence="1 2">
    <name type="scientific">Posidoniimonas corsicana</name>
    <dbReference type="NCBI Taxonomy" id="1938618"/>
    <lineage>
        <taxon>Bacteria</taxon>
        <taxon>Pseudomonadati</taxon>
        <taxon>Planctomycetota</taxon>
        <taxon>Planctomycetia</taxon>
        <taxon>Pirellulales</taxon>
        <taxon>Lacipirellulaceae</taxon>
        <taxon>Posidoniimonas</taxon>
    </lineage>
</organism>
<protein>
    <submittedName>
        <fullName evidence="1">Uncharacterized protein</fullName>
    </submittedName>
</protein>
<gene>
    <name evidence="1" type="ORF">KOR34_02430</name>
</gene>
<comment type="caution">
    <text evidence="1">The sequence shown here is derived from an EMBL/GenBank/DDBJ whole genome shotgun (WGS) entry which is preliminary data.</text>
</comment>
<evidence type="ECO:0000313" key="2">
    <source>
        <dbReference type="Proteomes" id="UP000316714"/>
    </source>
</evidence>
<evidence type="ECO:0000313" key="1">
    <source>
        <dbReference type="EMBL" id="TWT35352.1"/>
    </source>
</evidence>
<dbReference type="RefSeq" id="WP_146561454.1">
    <property type="nucleotide sequence ID" value="NZ_SIHJ01000001.1"/>
</dbReference>
<dbReference type="Proteomes" id="UP000316714">
    <property type="component" value="Unassembled WGS sequence"/>
</dbReference>